<dbReference type="NCBIfam" id="TIGR00254">
    <property type="entry name" value="GGDEF"/>
    <property type="match status" value="1"/>
</dbReference>
<dbReference type="SMART" id="SM00304">
    <property type="entry name" value="HAMP"/>
    <property type="match status" value="1"/>
</dbReference>
<dbReference type="CDD" id="cd01949">
    <property type="entry name" value="GGDEF"/>
    <property type="match status" value="1"/>
</dbReference>
<dbReference type="NCBIfam" id="TIGR00229">
    <property type="entry name" value="sensory_box"/>
    <property type="match status" value="1"/>
</dbReference>
<dbReference type="PROSITE" id="PS50887">
    <property type="entry name" value="GGDEF"/>
    <property type="match status" value="1"/>
</dbReference>
<evidence type="ECO:0000259" key="3">
    <source>
        <dbReference type="PROSITE" id="PS50113"/>
    </source>
</evidence>
<evidence type="ECO:0000259" key="4">
    <source>
        <dbReference type="PROSITE" id="PS50883"/>
    </source>
</evidence>
<dbReference type="InterPro" id="IPR003660">
    <property type="entry name" value="HAMP_dom"/>
</dbReference>
<dbReference type="InterPro" id="IPR000014">
    <property type="entry name" value="PAS"/>
</dbReference>
<feature type="domain" description="PAC" evidence="3">
    <location>
        <begin position="471"/>
        <end position="525"/>
    </location>
</feature>
<dbReference type="Pfam" id="PF00672">
    <property type="entry name" value="HAMP"/>
    <property type="match status" value="1"/>
</dbReference>
<sequence length="935" mass="108564">MLFQTLLQPALYTMSKLSFKTKIITSILLLFVLLLLPSRTIFTEYIEKNKRYNKQLTGLRYIEALNAFIKTVQVHRTLSLEHLENNQNSEILEELQDNEFKFKHQRISIREFDEKNFKILSSNQNFAKAIASYKMIKQEKFDRITSADSVFQKHGEIIERLLNTIKEISKYSQFASNKDRRINYLAVMLQEKLPHLNNFTRQLSDTSFSTINTSEQLKAQKLALYSISTDLSSLQIYLKKNYLISELTNYHGLEEQITAVTYKIDQLLEIIDPAIMHEIEEQLNGQFFLEKINSSVESQEVLYSMFNYTYKDAIHELIQKSKSELWSLLILFLLIVLVALYVFIAFYQSITGNLKKLQTASEMISAGNTNIKLKVDKPDEIGDALLAFNTMSEKLSENIAFLDGYKTAIDTSSIVSKTDLKGIITYVNKMFCDVSGYTEKELIGRSHNIIRHEDSSVDIFENMWETIQAKKIWKGILKNKHKNGDAYIVNATILPILDANNNILEYVAVRHDITELEKSKEEIKKQRTDLLTGLYNRNQLLFDLRTAVKPILFYLNIDNFSGFNDFYGSDIGDSVIVKLADTLKKFKNFEEFRLYRFQGDQFILLFQEDQLSNKNFQTFFGNLFVNIEQNISTIHLENQNRISISVTGGVATYYAHDNYQNLILYANIARKKAKERQKKFLIFDHTMRKNEDYAQNIEWIKKIKEAIDEDRITTYYQGIIDNKTEKIVKYETLVRMLDHEGLTVSTFTLLEIAQKAKLYPSITKIVVEKALKTFENINDVEFSINLSIDDILSEEITDFIYNKLENYPNSHNIIFEITESEEVSDYRIINNFIKEIKKHGSKIAIDDFGSGYANFEHIININADYIKIDGSLIKNINNDKNTAIITEAIISFSKKLGRKTIAEYVHNEEVYQIVKELGADYSQGYYFSEPTPTVR</sequence>
<evidence type="ECO:0000259" key="2">
    <source>
        <dbReference type="PROSITE" id="PS50112"/>
    </source>
</evidence>
<evidence type="ECO:0000259" key="6">
    <source>
        <dbReference type="PROSITE" id="PS50887"/>
    </source>
</evidence>
<reference evidence="7" key="1">
    <citation type="submission" date="2020-01" db="EMBL/GenBank/DDBJ databases">
        <authorList>
            <person name="Meier V. D."/>
            <person name="Meier V D."/>
        </authorList>
    </citation>
    <scope>NUCLEOTIDE SEQUENCE</scope>
    <source>
        <strain evidence="7">HLG_WM_MAG_03</strain>
    </source>
</reference>
<dbReference type="SUPFAM" id="SSF55073">
    <property type="entry name" value="Nucleotide cyclase"/>
    <property type="match status" value="1"/>
</dbReference>
<dbReference type="Gene3D" id="3.20.20.450">
    <property type="entry name" value="EAL domain"/>
    <property type="match status" value="1"/>
</dbReference>
<dbReference type="InterPro" id="IPR001610">
    <property type="entry name" value="PAC"/>
</dbReference>
<dbReference type="GO" id="GO:0007165">
    <property type="term" value="P:signal transduction"/>
    <property type="evidence" value="ECO:0007669"/>
    <property type="project" value="InterPro"/>
</dbReference>
<feature type="domain" description="GGDEF" evidence="6">
    <location>
        <begin position="548"/>
        <end position="685"/>
    </location>
</feature>
<proteinExistence type="predicted"/>
<name>A0A6S6SZ05_9BACT</name>
<dbReference type="CDD" id="cd06225">
    <property type="entry name" value="HAMP"/>
    <property type="match status" value="1"/>
</dbReference>
<gene>
    <name evidence="7" type="ORF">HELGO_WM41386</name>
</gene>
<dbReference type="PROSITE" id="PS50112">
    <property type="entry name" value="PAS"/>
    <property type="match status" value="1"/>
</dbReference>
<dbReference type="SMART" id="SM00052">
    <property type="entry name" value="EAL"/>
    <property type="match status" value="1"/>
</dbReference>
<dbReference type="PROSITE" id="PS50113">
    <property type="entry name" value="PAC"/>
    <property type="match status" value="1"/>
</dbReference>
<dbReference type="Gene3D" id="6.10.340.10">
    <property type="match status" value="1"/>
</dbReference>
<evidence type="ECO:0000259" key="5">
    <source>
        <dbReference type="PROSITE" id="PS50885"/>
    </source>
</evidence>
<dbReference type="SMART" id="SM00086">
    <property type="entry name" value="PAC"/>
    <property type="match status" value="1"/>
</dbReference>
<dbReference type="SUPFAM" id="SSF141868">
    <property type="entry name" value="EAL domain-like"/>
    <property type="match status" value="1"/>
</dbReference>
<dbReference type="InterPro" id="IPR035919">
    <property type="entry name" value="EAL_sf"/>
</dbReference>
<feature type="domain" description="PAS" evidence="2">
    <location>
        <begin position="419"/>
        <end position="454"/>
    </location>
</feature>
<protein>
    <submittedName>
        <fullName evidence="7">Diguanylate cyclase/phosphodiesterase (GGDEF &amp; EAL domains) with PAS/PAC sensor(S)</fullName>
    </submittedName>
</protein>
<dbReference type="InterPro" id="IPR043128">
    <property type="entry name" value="Rev_trsase/Diguanyl_cyclase"/>
</dbReference>
<dbReference type="Pfam" id="PF00563">
    <property type="entry name" value="EAL"/>
    <property type="match status" value="1"/>
</dbReference>
<dbReference type="PANTHER" id="PTHR44757">
    <property type="entry name" value="DIGUANYLATE CYCLASE DGCP"/>
    <property type="match status" value="1"/>
</dbReference>
<organism evidence="7">
    <name type="scientific">uncultured Sulfurovum sp</name>
    <dbReference type="NCBI Taxonomy" id="269237"/>
    <lineage>
        <taxon>Bacteria</taxon>
        <taxon>Pseudomonadati</taxon>
        <taxon>Campylobacterota</taxon>
        <taxon>Epsilonproteobacteria</taxon>
        <taxon>Campylobacterales</taxon>
        <taxon>Sulfurovaceae</taxon>
        <taxon>Sulfurovum</taxon>
        <taxon>environmental samples</taxon>
    </lineage>
</organism>
<evidence type="ECO:0000256" key="1">
    <source>
        <dbReference type="SAM" id="Phobius"/>
    </source>
</evidence>
<dbReference type="CDD" id="cd00130">
    <property type="entry name" value="PAS"/>
    <property type="match status" value="1"/>
</dbReference>
<dbReference type="PROSITE" id="PS50883">
    <property type="entry name" value="EAL"/>
    <property type="match status" value="1"/>
</dbReference>
<dbReference type="Gene3D" id="3.30.450.20">
    <property type="entry name" value="PAS domain"/>
    <property type="match status" value="1"/>
</dbReference>
<dbReference type="SUPFAM" id="SSF158472">
    <property type="entry name" value="HAMP domain-like"/>
    <property type="match status" value="1"/>
</dbReference>
<dbReference type="InterPro" id="IPR000160">
    <property type="entry name" value="GGDEF_dom"/>
</dbReference>
<dbReference type="PANTHER" id="PTHR44757:SF2">
    <property type="entry name" value="BIOFILM ARCHITECTURE MAINTENANCE PROTEIN MBAA"/>
    <property type="match status" value="1"/>
</dbReference>
<dbReference type="GO" id="GO:0016020">
    <property type="term" value="C:membrane"/>
    <property type="evidence" value="ECO:0007669"/>
    <property type="project" value="InterPro"/>
</dbReference>
<dbReference type="InterPro" id="IPR052155">
    <property type="entry name" value="Biofilm_reg_signaling"/>
</dbReference>
<feature type="transmembrane region" description="Helical" evidence="1">
    <location>
        <begin position="325"/>
        <end position="347"/>
    </location>
</feature>
<accession>A0A6S6SZ05</accession>
<dbReference type="Pfam" id="PF13426">
    <property type="entry name" value="PAS_9"/>
    <property type="match status" value="1"/>
</dbReference>
<dbReference type="EMBL" id="CACVAR010000214">
    <property type="protein sequence ID" value="CAA6812291.1"/>
    <property type="molecule type" value="Genomic_DNA"/>
</dbReference>
<dbReference type="SUPFAM" id="SSF55785">
    <property type="entry name" value="PYP-like sensor domain (PAS domain)"/>
    <property type="match status" value="1"/>
</dbReference>
<dbReference type="InterPro" id="IPR035965">
    <property type="entry name" value="PAS-like_dom_sf"/>
</dbReference>
<feature type="domain" description="HAMP" evidence="5">
    <location>
        <begin position="348"/>
        <end position="400"/>
    </location>
</feature>
<keyword evidence="1" id="KW-0812">Transmembrane</keyword>
<dbReference type="InterPro" id="IPR001633">
    <property type="entry name" value="EAL_dom"/>
</dbReference>
<dbReference type="AlphaFoldDB" id="A0A6S6SZ05"/>
<feature type="transmembrane region" description="Helical" evidence="1">
    <location>
        <begin position="23"/>
        <end position="42"/>
    </location>
</feature>
<dbReference type="Pfam" id="PF00990">
    <property type="entry name" value="GGDEF"/>
    <property type="match status" value="1"/>
</dbReference>
<keyword evidence="1" id="KW-0472">Membrane</keyword>
<evidence type="ECO:0000313" key="7">
    <source>
        <dbReference type="EMBL" id="CAA6812291.1"/>
    </source>
</evidence>
<dbReference type="Gene3D" id="3.30.70.270">
    <property type="match status" value="1"/>
</dbReference>
<keyword evidence="1" id="KW-1133">Transmembrane helix</keyword>
<dbReference type="PROSITE" id="PS50885">
    <property type="entry name" value="HAMP"/>
    <property type="match status" value="1"/>
</dbReference>
<dbReference type="InterPro" id="IPR000700">
    <property type="entry name" value="PAS-assoc_C"/>
</dbReference>
<dbReference type="InterPro" id="IPR029787">
    <property type="entry name" value="Nucleotide_cyclase"/>
</dbReference>
<dbReference type="SMART" id="SM00267">
    <property type="entry name" value="GGDEF"/>
    <property type="match status" value="1"/>
</dbReference>
<dbReference type="CDD" id="cd01948">
    <property type="entry name" value="EAL"/>
    <property type="match status" value="1"/>
</dbReference>
<feature type="domain" description="EAL" evidence="4">
    <location>
        <begin position="696"/>
        <end position="935"/>
    </location>
</feature>